<dbReference type="AlphaFoldDB" id="A0A5J4NIF7"/>
<feature type="non-terminal residue" evidence="2">
    <location>
        <position position="1"/>
    </location>
</feature>
<accession>A0A5J4NIF7</accession>
<proteinExistence type="predicted"/>
<dbReference type="Gene3D" id="1.20.1270.60">
    <property type="entry name" value="Arfaptin homology (AH) domain/BAR domain"/>
    <property type="match status" value="1"/>
</dbReference>
<dbReference type="EMBL" id="QNGE01002540">
    <property type="protein sequence ID" value="KAA3675406.1"/>
    <property type="molecule type" value="Genomic_DNA"/>
</dbReference>
<evidence type="ECO:0000313" key="3">
    <source>
        <dbReference type="Proteomes" id="UP000324629"/>
    </source>
</evidence>
<dbReference type="Proteomes" id="UP000324629">
    <property type="component" value="Unassembled WGS sequence"/>
</dbReference>
<organism evidence="2 3">
    <name type="scientific">Paragonimus westermani</name>
    <dbReference type="NCBI Taxonomy" id="34504"/>
    <lineage>
        <taxon>Eukaryota</taxon>
        <taxon>Metazoa</taxon>
        <taxon>Spiralia</taxon>
        <taxon>Lophotrochozoa</taxon>
        <taxon>Platyhelminthes</taxon>
        <taxon>Trematoda</taxon>
        <taxon>Digenea</taxon>
        <taxon>Plagiorchiida</taxon>
        <taxon>Troglotremata</taxon>
        <taxon>Troglotrematidae</taxon>
        <taxon>Paragonimus</taxon>
    </lineage>
</organism>
<evidence type="ECO:0000313" key="2">
    <source>
        <dbReference type="EMBL" id="KAA3675406.1"/>
    </source>
</evidence>
<reference evidence="2 3" key="1">
    <citation type="journal article" date="2019" name="Gigascience">
        <title>Whole-genome sequence of the oriental lung fluke Paragonimus westermani.</title>
        <authorList>
            <person name="Oey H."/>
            <person name="Zakrzewski M."/>
            <person name="Narain K."/>
            <person name="Devi K.R."/>
            <person name="Agatsuma T."/>
            <person name="Nawaratna S."/>
            <person name="Gobert G.N."/>
            <person name="Jones M.K."/>
            <person name="Ragan M.A."/>
            <person name="McManus D.P."/>
            <person name="Krause L."/>
        </authorList>
    </citation>
    <scope>NUCLEOTIDE SEQUENCE [LARGE SCALE GENOMIC DNA]</scope>
    <source>
        <strain evidence="2 3">IND2009</strain>
    </source>
</reference>
<dbReference type="PANTHER" id="PTHR14166">
    <property type="entry name" value="SLIT-ROBO RHO GTPASE ACTIVATING PROTEIN"/>
    <property type="match status" value="1"/>
</dbReference>
<gene>
    <name evidence="2" type="ORF">DEA37_0008319</name>
</gene>
<evidence type="ECO:0000256" key="1">
    <source>
        <dbReference type="ARBA" id="ARBA00023054"/>
    </source>
</evidence>
<comment type="caution">
    <text evidence="2">The sequence shown here is derived from an EMBL/GenBank/DDBJ whole genome shotgun (WGS) entry which is preliminary data.</text>
</comment>
<protein>
    <submittedName>
        <fullName evidence="2">Uncharacterized protein</fullName>
    </submittedName>
</protein>
<dbReference type="InterPro" id="IPR027267">
    <property type="entry name" value="AH/BAR_dom_sf"/>
</dbReference>
<name>A0A5J4NIF7_9TREM</name>
<keyword evidence="3" id="KW-1185">Reference proteome</keyword>
<sequence length="142" mass="15811">KDLTYTGTMIATARARNDYLVQLAATNHSISRYFAEEAPDIIDCLACGFHNSLARSAMMHLSCEEALKTCHSSIVEMFNRTVTALDWRQDKACFLKCNEQSYTRPNSFVFMPAKEDSVSVCVCVCLTTSITGLYSPRCSPCV</sequence>
<dbReference type="InterPro" id="IPR051627">
    <property type="entry name" value="SLIT-ROBO_RhoGAP"/>
</dbReference>
<dbReference type="SUPFAM" id="SSF103657">
    <property type="entry name" value="BAR/IMD domain-like"/>
    <property type="match status" value="1"/>
</dbReference>
<keyword evidence="1" id="KW-0175">Coiled coil</keyword>